<comment type="caution">
    <text evidence="2">The sequence shown here is derived from an EMBL/GenBank/DDBJ whole genome shotgun (WGS) entry which is preliminary data.</text>
</comment>
<keyword evidence="1" id="KW-0732">Signal</keyword>
<gene>
    <name evidence="2" type="ORF">B0T45_18040</name>
</gene>
<dbReference type="AlphaFoldDB" id="A0A1W0CKG6"/>
<evidence type="ECO:0000313" key="3">
    <source>
        <dbReference type="Proteomes" id="UP000192721"/>
    </source>
</evidence>
<evidence type="ECO:0008006" key="4">
    <source>
        <dbReference type="Google" id="ProtNLM"/>
    </source>
</evidence>
<organism evidence="2 3">
    <name type="scientific">Chromobacterium haemolyticum</name>
    <dbReference type="NCBI Taxonomy" id="394935"/>
    <lineage>
        <taxon>Bacteria</taxon>
        <taxon>Pseudomonadati</taxon>
        <taxon>Pseudomonadota</taxon>
        <taxon>Betaproteobacteria</taxon>
        <taxon>Neisseriales</taxon>
        <taxon>Chromobacteriaceae</taxon>
        <taxon>Chromobacterium</taxon>
    </lineage>
</organism>
<reference evidence="2 3" key="1">
    <citation type="submission" date="2017-02" db="EMBL/GenBank/DDBJ databases">
        <title>Chromobacterium haemolyticum H5244.</title>
        <authorList>
            <person name="Gulvik C.A."/>
        </authorList>
    </citation>
    <scope>NUCLEOTIDE SEQUENCE [LARGE SCALE GENOMIC DNA]</scope>
    <source>
        <strain evidence="2 3">H5244</strain>
    </source>
</reference>
<dbReference type="GO" id="GO:0042597">
    <property type="term" value="C:periplasmic space"/>
    <property type="evidence" value="ECO:0007669"/>
    <property type="project" value="InterPro"/>
</dbReference>
<proteinExistence type="predicted"/>
<feature type="chain" id="PRO_5013320414" description="LTXXQ motif family protein" evidence="1">
    <location>
        <begin position="25"/>
        <end position="157"/>
    </location>
</feature>
<dbReference type="EMBL" id="MUKV01000029">
    <property type="protein sequence ID" value="OQS35062.1"/>
    <property type="molecule type" value="Genomic_DNA"/>
</dbReference>
<sequence>MTKLFKPMLIAALLAAGVTGSALAAGDAPSQSPMPMMEKGRHMDPAQREAMAARHLQGLHDQLKLQASQEGAWKTFVASMKPGERAMQPKPQAGETAPQRMERMLDMMKQHQDAMQKRLDALKTFYAQLTPEQQKVMDQWHGQMGRHMGPMSKPQPK</sequence>
<dbReference type="Pfam" id="PF07813">
    <property type="entry name" value="LTXXQ"/>
    <property type="match status" value="1"/>
</dbReference>
<protein>
    <recommendedName>
        <fullName evidence="4">LTXXQ motif family protein</fullName>
    </recommendedName>
</protein>
<evidence type="ECO:0000313" key="2">
    <source>
        <dbReference type="EMBL" id="OQS35062.1"/>
    </source>
</evidence>
<dbReference type="InterPro" id="IPR012899">
    <property type="entry name" value="LTXXQ"/>
</dbReference>
<evidence type="ECO:0000256" key="1">
    <source>
        <dbReference type="SAM" id="SignalP"/>
    </source>
</evidence>
<accession>A0A1W0CKG6</accession>
<dbReference type="RefSeq" id="WP_081556420.1">
    <property type="nucleotide sequence ID" value="NZ_MUKV01000029.1"/>
</dbReference>
<name>A0A1W0CKG6_9NEIS</name>
<feature type="signal peptide" evidence="1">
    <location>
        <begin position="1"/>
        <end position="24"/>
    </location>
</feature>
<dbReference type="Proteomes" id="UP000192721">
    <property type="component" value="Unassembled WGS sequence"/>
</dbReference>